<keyword evidence="4 8" id="KW-0479">Metal-binding</keyword>
<feature type="region of interest" description="Disordered" evidence="10">
    <location>
        <begin position="1428"/>
        <end position="1450"/>
    </location>
</feature>
<dbReference type="EC" id="2.7.7.6" evidence="8"/>
<dbReference type="Pfam" id="PF04983">
    <property type="entry name" value="RNA_pol_Rpb1_3"/>
    <property type="match status" value="1"/>
</dbReference>
<dbReference type="InterPro" id="IPR006592">
    <property type="entry name" value="RNA_pol_N"/>
</dbReference>
<evidence type="ECO:0000256" key="7">
    <source>
        <dbReference type="ARBA" id="ARBA00048552"/>
    </source>
</evidence>
<reference evidence="12 13" key="1">
    <citation type="journal article" date="2021" name="Sci. Rep.">
        <title>The distribution of antibiotic resistance genes in chicken gut microbiota commensals.</title>
        <authorList>
            <person name="Juricova H."/>
            <person name="Matiasovicova J."/>
            <person name="Kubasova T."/>
            <person name="Cejkova D."/>
            <person name="Rychlik I."/>
        </authorList>
    </citation>
    <scope>NUCLEOTIDE SEQUENCE [LARGE SCALE GENOMIC DNA]</scope>
    <source>
        <strain evidence="12 13">An829</strain>
    </source>
</reference>
<feature type="region of interest" description="Disordered" evidence="10">
    <location>
        <begin position="1385"/>
        <end position="1413"/>
    </location>
</feature>
<dbReference type="Gene3D" id="1.10.274.100">
    <property type="entry name" value="RNA polymerase Rpb1, domain 3"/>
    <property type="match status" value="1"/>
</dbReference>
<dbReference type="InterPro" id="IPR007081">
    <property type="entry name" value="RNA_pol_Rpb1_5"/>
</dbReference>
<dbReference type="InterPro" id="IPR007066">
    <property type="entry name" value="RNA_pol_Rpb1_3"/>
</dbReference>
<dbReference type="NCBIfam" id="TIGR02386">
    <property type="entry name" value="rpoC_TIGR"/>
    <property type="match status" value="1"/>
</dbReference>
<dbReference type="HAMAP" id="MF_01322">
    <property type="entry name" value="RNApol_bact_RpoC"/>
    <property type="match status" value="1"/>
</dbReference>
<dbReference type="Gene3D" id="1.10.40.90">
    <property type="match status" value="1"/>
</dbReference>
<dbReference type="Gene3D" id="2.40.40.20">
    <property type="match status" value="1"/>
</dbReference>
<dbReference type="PANTHER" id="PTHR19376:SF54">
    <property type="entry name" value="DNA-DIRECTED RNA POLYMERASE SUBUNIT BETA"/>
    <property type="match status" value="1"/>
</dbReference>
<dbReference type="InterPro" id="IPR045867">
    <property type="entry name" value="DNA-dir_RpoC_beta_prime"/>
</dbReference>
<dbReference type="InterPro" id="IPR012754">
    <property type="entry name" value="DNA-dir_RpoC_beta_prime_bact"/>
</dbReference>
<feature type="binding site" evidence="8">
    <location>
        <position position="463"/>
    </location>
    <ligand>
        <name>Mg(2+)</name>
        <dbReference type="ChEBI" id="CHEBI:18420"/>
    </ligand>
</feature>
<dbReference type="InterPro" id="IPR007083">
    <property type="entry name" value="RNA_pol_Rpb1_4"/>
</dbReference>
<evidence type="ECO:0000256" key="1">
    <source>
        <dbReference type="ARBA" id="ARBA00022478"/>
    </source>
</evidence>
<dbReference type="GO" id="GO:0003899">
    <property type="term" value="F:DNA-directed RNA polymerase activity"/>
    <property type="evidence" value="ECO:0007669"/>
    <property type="project" value="UniProtKB-EC"/>
</dbReference>
<feature type="binding site" evidence="8">
    <location>
        <position position="71"/>
    </location>
    <ligand>
        <name>Zn(2+)</name>
        <dbReference type="ChEBI" id="CHEBI:29105"/>
        <label>1</label>
    </ligand>
</feature>
<dbReference type="CDD" id="cd02655">
    <property type="entry name" value="RNAP_beta'_C"/>
    <property type="match status" value="1"/>
</dbReference>
<name>A0ABS2DT75_9BURK</name>
<comment type="similarity">
    <text evidence="8 9">Belongs to the RNA polymerase beta' chain family.</text>
</comment>
<feature type="binding site" evidence="8">
    <location>
        <position position="89"/>
    </location>
    <ligand>
        <name>Zn(2+)</name>
        <dbReference type="ChEBI" id="CHEBI:29105"/>
        <label>1</label>
    </ligand>
</feature>
<evidence type="ECO:0000256" key="8">
    <source>
        <dbReference type="HAMAP-Rule" id="MF_01322"/>
    </source>
</evidence>
<feature type="binding site" evidence="8">
    <location>
        <position position="461"/>
    </location>
    <ligand>
        <name>Mg(2+)</name>
        <dbReference type="ChEBI" id="CHEBI:18420"/>
    </ligand>
</feature>
<dbReference type="Pfam" id="PF00623">
    <property type="entry name" value="RNA_pol_Rpb1_2"/>
    <property type="match status" value="1"/>
</dbReference>
<comment type="function">
    <text evidence="8 9">DNA-dependent RNA polymerase catalyzes the transcription of DNA into RNA using the four ribonucleoside triphosphates as substrates.</text>
</comment>
<dbReference type="GO" id="GO:0000428">
    <property type="term" value="C:DNA-directed RNA polymerase complex"/>
    <property type="evidence" value="ECO:0007669"/>
    <property type="project" value="UniProtKB-KW"/>
</dbReference>
<comment type="caution">
    <text evidence="12">The sequence shown here is derived from an EMBL/GenBank/DDBJ whole genome shotgun (WGS) entry which is preliminary data.</text>
</comment>
<keyword evidence="5 8" id="KW-0862">Zinc</keyword>
<feature type="binding site" evidence="8">
    <location>
        <position position="816"/>
    </location>
    <ligand>
        <name>Zn(2+)</name>
        <dbReference type="ChEBI" id="CHEBI:29105"/>
        <label>2</label>
    </ligand>
</feature>
<dbReference type="InterPro" id="IPR007080">
    <property type="entry name" value="RNA_pol_Rpb1_1"/>
</dbReference>
<dbReference type="Gene3D" id="1.10.132.30">
    <property type="match status" value="1"/>
</dbReference>
<protein>
    <recommendedName>
        <fullName evidence="8">DNA-directed RNA polymerase subunit beta'</fullName>
        <shortName evidence="8">RNAP subunit beta'</shortName>
        <ecNumber evidence="8">2.7.7.6</ecNumber>
    </recommendedName>
    <alternativeName>
        <fullName evidence="8">RNA polymerase subunit beta'</fullName>
    </alternativeName>
    <alternativeName>
        <fullName evidence="8">Transcriptase subunit beta'</fullName>
    </alternativeName>
</protein>
<dbReference type="SUPFAM" id="SSF64484">
    <property type="entry name" value="beta and beta-prime subunits of DNA dependent RNA-polymerase"/>
    <property type="match status" value="1"/>
</dbReference>
<evidence type="ECO:0000313" key="12">
    <source>
        <dbReference type="EMBL" id="MBM6704564.1"/>
    </source>
</evidence>
<keyword evidence="6 8" id="KW-0804">Transcription</keyword>
<sequence length="1450" mass="160909">MNSALNDIFNQVQKDDHFEAIRIGLASPEKIHSWSYGEVKKPETINYRTQKPERDGLFCAKIFGPVKDYECLCGKYKRLKNRGVICEKCGVEVTLAKVRRERMGHIDLASPVAHIWFLKSLPSRMGMVLDIPLRDIERVLYFEAYIVVDPGLSTLERGQLLTEDEFIQCTAEFGDDFKAMMGAEAIGELLRTIDIDSEVLRLRDELNSTSSEAKIKKYAKRLKVLEGFQRSGIKPEWMIMTVLPVLPPDLRPLVALDGGRFATSDLNDLYRRVINRNNRLKRLLEIKAPDIIVRNEKRMLQEAVDSLLDNGRRGKAMTGANKRPLKSLADMIKGKSGRFRQNLLGKRVDYSGRSVITVGPELRLHQCGLPKLMALELFKPFIFNKLVQRGLAPTPKAAKKMVENQEDIVWDILEEVIFEHPVMLNRAPTLHRLGIQAFEPKLIEGKAIQLHPLVCAAFNADFDGDQMAVHVPLSLEAQLEARGLMMSSNNVLFPANGDPSIVPSQDMVLGLYYATREKINGKGEGMFFADVSEVQRAWDSGVVELQTRCTVRIKEYELNKETGEATEKVVRYETTVGRALLSEILPKGMSFKELNITLKKKEIAKLINRCFRKCGLRATVIFADKLKDNGYRLSTRAGISICVGDMKVPAQKEELIREAEKEVKEIESQYTSGLVTQGERYNKVVDIWGRTSDQVGKVMMQELSTEPTIDRHGKKVRQESFNSVYMMADSGARGSAAQIRQLAGMRGLMAKPDGSIIETPITANFREGLNVLQYFISTHGARKGLADTALKTANSGYLTRRLVDVTQDLVVTEDDCGTTNGFEMRALVEGGEVIQALRDRVLGRVAAVDVKNPDTGEVVIEAGTLIDEDLCDLIDELGIDMIKVRTPLTCETRYGLCAKCYGRDLGRGSLVNAGESVGVIAAQSIGEPGTQLTMRTFHIGGAASRAAVASSVEAKSAGVVSFTPAMRYVLTQKGEYVVISRSGEIVITDHGRERERHKVPYGATLQVKPDQTIKAGQQLATWDPMTRPIISEYAGRIRFENVIDNVTVMNQVDEVTGLSSLVVIDPKKAKGGKSAAAGILRPLVHLIDADGNEVKIPGTDHAVTIQLPVGAFVVVRDGQEIGEGEVLARIPTESQKTRDITGGLPRVAELFEARSPKDAGMLAEVTGTVTFGRETKGKQRLIITDSEGYAHETLISKDKTVLVHDGQVVQKGEEIVDGPVDPHDILRLLGIEELARYIVDEVQDVYRLQGVKINDKHIEVIVRQMLRRVQITDPGDTKFIQGEQVERSEMLDENDRVIELGKRPAQYENILLGITKASLSTDSFISAASFQETTRVLTEAAIMGKRDELRGLKENVIVGRLIPAGTGLAYHKAHKAKELAERLERETQSFLDSSAPETAPADEPEELFERKPVADPFAFIDHKGVEVQEEVKKAQKKPEAAAQTEEKPTE</sequence>
<organism evidence="12 13">
    <name type="scientific">Sutterella massiliensis</name>
    <dbReference type="NCBI Taxonomy" id="1816689"/>
    <lineage>
        <taxon>Bacteria</taxon>
        <taxon>Pseudomonadati</taxon>
        <taxon>Pseudomonadota</taxon>
        <taxon>Betaproteobacteria</taxon>
        <taxon>Burkholderiales</taxon>
        <taxon>Sutterellaceae</taxon>
        <taxon>Sutterella</taxon>
    </lineage>
</organism>
<dbReference type="Gene3D" id="2.40.50.100">
    <property type="match status" value="3"/>
</dbReference>
<evidence type="ECO:0000256" key="6">
    <source>
        <dbReference type="ARBA" id="ARBA00023163"/>
    </source>
</evidence>
<comment type="cofactor">
    <cofactor evidence="8">
        <name>Zn(2+)</name>
        <dbReference type="ChEBI" id="CHEBI:29105"/>
    </cofactor>
    <text evidence="8">Binds 2 Zn(2+) ions per subunit.</text>
</comment>
<accession>A0ABS2DT75</accession>
<dbReference type="Gene3D" id="1.10.150.390">
    <property type="match status" value="1"/>
</dbReference>
<keyword evidence="1 8" id="KW-0240">DNA-directed RNA polymerase</keyword>
<dbReference type="Pfam" id="PF05000">
    <property type="entry name" value="RNA_pol_Rpb1_4"/>
    <property type="match status" value="1"/>
</dbReference>
<evidence type="ECO:0000256" key="5">
    <source>
        <dbReference type="ARBA" id="ARBA00022833"/>
    </source>
</evidence>
<feature type="binding site" evidence="8">
    <location>
        <position position="900"/>
    </location>
    <ligand>
        <name>Zn(2+)</name>
        <dbReference type="ChEBI" id="CHEBI:29105"/>
        <label>2</label>
    </ligand>
</feature>
<feature type="binding site" evidence="8">
    <location>
        <position position="897"/>
    </location>
    <ligand>
        <name>Zn(2+)</name>
        <dbReference type="ChEBI" id="CHEBI:29105"/>
        <label>2</label>
    </ligand>
</feature>
<feature type="binding site" evidence="8">
    <location>
        <position position="73"/>
    </location>
    <ligand>
        <name>Zn(2+)</name>
        <dbReference type="ChEBI" id="CHEBI:29105"/>
        <label>1</label>
    </ligand>
</feature>
<comment type="catalytic activity">
    <reaction evidence="7 8 9">
        <text>RNA(n) + a ribonucleoside 5'-triphosphate = RNA(n+1) + diphosphate</text>
        <dbReference type="Rhea" id="RHEA:21248"/>
        <dbReference type="Rhea" id="RHEA-COMP:14527"/>
        <dbReference type="Rhea" id="RHEA-COMP:17342"/>
        <dbReference type="ChEBI" id="CHEBI:33019"/>
        <dbReference type="ChEBI" id="CHEBI:61557"/>
        <dbReference type="ChEBI" id="CHEBI:140395"/>
        <dbReference type="EC" id="2.7.7.6"/>
    </reaction>
</comment>
<feature type="binding site" evidence="8">
    <location>
        <position position="465"/>
    </location>
    <ligand>
        <name>Mg(2+)</name>
        <dbReference type="ChEBI" id="CHEBI:18420"/>
    </ligand>
</feature>
<evidence type="ECO:0000256" key="9">
    <source>
        <dbReference type="RuleBase" id="RU004279"/>
    </source>
</evidence>
<dbReference type="Gene3D" id="4.10.860.120">
    <property type="entry name" value="RNA polymerase II, clamp domain"/>
    <property type="match status" value="1"/>
</dbReference>
<keyword evidence="13" id="KW-1185">Reference proteome</keyword>
<dbReference type="Gene3D" id="1.10.1790.20">
    <property type="match status" value="1"/>
</dbReference>
<dbReference type="Pfam" id="PF04997">
    <property type="entry name" value="RNA_pol_Rpb1_1"/>
    <property type="match status" value="1"/>
</dbReference>
<gene>
    <name evidence="8 12" type="primary">rpoC</name>
    <name evidence="12" type="ORF">H6A60_08725</name>
</gene>
<keyword evidence="2 8" id="KW-0808">Transferase</keyword>
<comment type="subunit">
    <text evidence="8">The RNAP catalytic core consists of 2 alpha, 1 beta, 1 beta' and 1 omega subunit. When a sigma factor is associated with the core the holoenzyme is formed, which can initiate transcription.</text>
</comment>
<dbReference type="SMART" id="SM00663">
    <property type="entry name" value="RPOLA_N"/>
    <property type="match status" value="1"/>
</dbReference>
<feature type="domain" description="RNA polymerase N-terminal" evidence="11">
    <location>
        <begin position="236"/>
        <end position="515"/>
    </location>
</feature>
<evidence type="ECO:0000256" key="10">
    <source>
        <dbReference type="SAM" id="MobiDB-lite"/>
    </source>
</evidence>
<evidence type="ECO:0000256" key="3">
    <source>
        <dbReference type="ARBA" id="ARBA00022695"/>
    </source>
</evidence>
<evidence type="ECO:0000259" key="11">
    <source>
        <dbReference type="SMART" id="SM00663"/>
    </source>
</evidence>
<evidence type="ECO:0000256" key="4">
    <source>
        <dbReference type="ARBA" id="ARBA00022723"/>
    </source>
</evidence>
<dbReference type="EMBL" id="JACJJC010000014">
    <property type="protein sequence ID" value="MBM6704564.1"/>
    <property type="molecule type" value="Genomic_DNA"/>
</dbReference>
<feature type="binding site" evidence="8">
    <location>
        <position position="890"/>
    </location>
    <ligand>
        <name>Zn(2+)</name>
        <dbReference type="ChEBI" id="CHEBI:29105"/>
        <label>2</label>
    </ligand>
</feature>
<dbReference type="Proteomes" id="UP000715095">
    <property type="component" value="Unassembled WGS sequence"/>
</dbReference>
<dbReference type="PANTHER" id="PTHR19376">
    <property type="entry name" value="DNA-DIRECTED RNA POLYMERASE"/>
    <property type="match status" value="1"/>
</dbReference>
<dbReference type="InterPro" id="IPR038120">
    <property type="entry name" value="Rpb1_funnel_sf"/>
</dbReference>
<feature type="binding site" evidence="8">
    <location>
        <position position="86"/>
    </location>
    <ligand>
        <name>Zn(2+)</name>
        <dbReference type="ChEBI" id="CHEBI:29105"/>
        <label>1</label>
    </ligand>
</feature>
<dbReference type="CDD" id="cd01609">
    <property type="entry name" value="RNAP_beta'_N"/>
    <property type="match status" value="1"/>
</dbReference>
<dbReference type="InterPro" id="IPR042102">
    <property type="entry name" value="RNA_pol_Rpb1_3_sf"/>
</dbReference>
<dbReference type="InterPro" id="IPR000722">
    <property type="entry name" value="RNA_pol_asu"/>
</dbReference>
<dbReference type="RefSeq" id="WP_205103570.1">
    <property type="nucleotide sequence ID" value="NZ_JACJJC010000014.1"/>
</dbReference>
<dbReference type="Pfam" id="PF04998">
    <property type="entry name" value="RNA_pol_Rpb1_5"/>
    <property type="match status" value="1"/>
</dbReference>
<dbReference type="InterPro" id="IPR044893">
    <property type="entry name" value="RNA_pol_Rpb1_clamp_domain"/>
</dbReference>
<keyword evidence="3 8" id="KW-0548">Nucleotidyltransferase</keyword>
<evidence type="ECO:0000313" key="13">
    <source>
        <dbReference type="Proteomes" id="UP000715095"/>
    </source>
</evidence>
<evidence type="ECO:0000256" key="2">
    <source>
        <dbReference type="ARBA" id="ARBA00022679"/>
    </source>
</evidence>
<comment type="cofactor">
    <cofactor evidence="8">
        <name>Mg(2+)</name>
        <dbReference type="ChEBI" id="CHEBI:18420"/>
    </cofactor>
    <text evidence="8">Binds 1 Mg(2+) ion per subunit.</text>
</comment>
<keyword evidence="8" id="KW-0460">Magnesium</keyword>
<proteinExistence type="inferred from homology"/>